<evidence type="ECO:0000256" key="1">
    <source>
        <dbReference type="SAM" id="MobiDB-lite"/>
    </source>
</evidence>
<protein>
    <recommendedName>
        <fullName evidence="4">Ubiquitin-like protease family profile domain-containing protein</fullName>
    </recommendedName>
</protein>
<evidence type="ECO:0000313" key="3">
    <source>
        <dbReference type="Proteomes" id="UP001190926"/>
    </source>
</evidence>
<feature type="region of interest" description="Disordered" evidence="1">
    <location>
        <begin position="254"/>
        <end position="301"/>
    </location>
</feature>
<feature type="compositionally biased region" description="Pro residues" evidence="1">
    <location>
        <begin position="268"/>
        <end position="285"/>
    </location>
</feature>
<evidence type="ECO:0008006" key="4">
    <source>
        <dbReference type="Google" id="ProtNLM"/>
    </source>
</evidence>
<sequence>MYNKFTDKRLANHPPDYVKIANILVVYRILFCHDPSHAIDGWVWALVEDVDAWNSFPWGGYTFQMLMHFMSLIPRVRRAMGGENDGAYHCVDFSRFFDGHLDIQLMVPSADELLRPYFQSSEGESVLGVRYVAPRAQSKKKLLTDVACCVILRTCTRSSDVVGPSRPRRSTRTTQQQAPHTHRLIVEPDEDPRVSPPRVSRSKRPRRIEKESSREPEMPGRCPEESSDSWFDRFVDAIAGAVEDRVMRRRADTAFQGAHAPRGATPLPKGPTPPRGPTQPPPRGPTPQESPFHLLEDPRPLESPFRVRRERVCWVQAMTPRTRGGRGRDIRRRGGSSTGHSSVGQLSAGELSGSCLVVCPSRGVRPLSGTMDLLKRQDREKYVTSYVSFRQSESLFDKIEDYSREIDAEIIDDFILEVDSRGLTLYFALPIYLYLWWDPPSGMMDIIKGLGGIYEGPWTRADHVITICNVGGHHWVIMDDPNDIEVAEKRGRELVPLLHLLPRLLWSFGYWSGRSRPDSHCYVLKLDKSVPDQFVQFDGVSCGVYAMMYVD</sequence>
<gene>
    <name evidence="2" type="ORF">C2S53_010575</name>
</gene>
<accession>A0AAD4JEE9</accession>
<feature type="compositionally biased region" description="Basic and acidic residues" evidence="1">
    <location>
        <begin position="208"/>
        <end position="227"/>
    </location>
</feature>
<dbReference type="AlphaFoldDB" id="A0AAD4JEE9"/>
<feature type="compositionally biased region" description="Basic residues" evidence="1">
    <location>
        <begin position="323"/>
        <end position="334"/>
    </location>
</feature>
<proteinExistence type="predicted"/>
<comment type="caution">
    <text evidence="2">The sequence shown here is derived from an EMBL/GenBank/DDBJ whole genome shotgun (WGS) entry which is preliminary data.</text>
</comment>
<reference evidence="2 3" key="1">
    <citation type="journal article" date="2021" name="Nat. Commun.">
        <title>Incipient diploidization of the medicinal plant Perilla within 10,000 years.</title>
        <authorList>
            <person name="Zhang Y."/>
            <person name="Shen Q."/>
            <person name="Leng L."/>
            <person name="Zhang D."/>
            <person name="Chen S."/>
            <person name="Shi Y."/>
            <person name="Ning Z."/>
            <person name="Chen S."/>
        </authorList>
    </citation>
    <scope>NUCLEOTIDE SEQUENCE [LARGE SCALE GENOMIC DNA]</scope>
    <source>
        <strain evidence="3">cv. PC099</strain>
    </source>
</reference>
<keyword evidence="3" id="KW-1185">Reference proteome</keyword>
<dbReference type="EMBL" id="SDAM02000087">
    <property type="protein sequence ID" value="KAH6831600.1"/>
    <property type="molecule type" value="Genomic_DNA"/>
</dbReference>
<evidence type="ECO:0000313" key="2">
    <source>
        <dbReference type="EMBL" id="KAH6831600.1"/>
    </source>
</evidence>
<name>A0AAD4JEE9_PERFH</name>
<dbReference type="Proteomes" id="UP001190926">
    <property type="component" value="Unassembled WGS sequence"/>
</dbReference>
<organism evidence="2 3">
    <name type="scientific">Perilla frutescens var. hirtella</name>
    <name type="common">Perilla citriodora</name>
    <name type="synonym">Perilla setoyensis</name>
    <dbReference type="NCBI Taxonomy" id="608512"/>
    <lineage>
        <taxon>Eukaryota</taxon>
        <taxon>Viridiplantae</taxon>
        <taxon>Streptophyta</taxon>
        <taxon>Embryophyta</taxon>
        <taxon>Tracheophyta</taxon>
        <taxon>Spermatophyta</taxon>
        <taxon>Magnoliopsida</taxon>
        <taxon>eudicotyledons</taxon>
        <taxon>Gunneridae</taxon>
        <taxon>Pentapetalae</taxon>
        <taxon>asterids</taxon>
        <taxon>lamiids</taxon>
        <taxon>Lamiales</taxon>
        <taxon>Lamiaceae</taxon>
        <taxon>Nepetoideae</taxon>
        <taxon>Elsholtzieae</taxon>
        <taxon>Perilla</taxon>
    </lineage>
</organism>
<feature type="region of interest" description="Disordered" evidence="1">
    <location>
        <begin position="319"/>
        <end position="346"/>
    </location>
</feature>
<feature type="region of interest" description="Disordered" evidence="1">
    <location>
        <begin position="159"/>
        <end position="227"/>
    </location>
</feature>